<name>A0A4R6UKU0_9ACTN</name>
<evidence type="ECO:0000259" key="9">
    <source>
        <dbReference type="PROSITE" id="PS50059"/>
    </source>
</evidence>
<dbReference type="RefSeq" id="WP_208113279.1">
    <property type="nucleotide sequence ID" value="NZ_SNYN01000029.1"/>
</dbReference>
<dbReference type="GO" id="GO:0003755">
    <property type="term" value="F:peptidyl-prolyl cis-trans isomerase activity"/>
    <property type="evidence" value="ECO:0007669"/>
    <property type="project" value="UniProtKB-KW"/>
</dbReference>
<dbReference type="PROSITE" id="PS51257">
    <property type="entry name" value="PROKAR_LIPOPROTEIN"/>
    <property type="match status" value="1"/>
</dbReference>
<keyword evidence="5 6" id="KW-0413">Isomerase</keyword>
<evidence type="ECO:0000256" key="1">
    <source>
        <dbReference type="ARBA" id="ARBA00000971"/>
    </source>
</evidence>
<organism evidence="10 11">
    <name type="scientific">Actinorugispora endophytica</name>
    <dbReference type="NCBI Taxonomy" id="1605990"/>
    <lineage>
        <taxon>Bacteria</taxon>
        <taxon>Bacillati</taxon>
        <taxon>Actinomycetota</taxon>
        <taxon>Actinomycetes</taxon>
        <taxon>Streptosporangiales</taxon>
        <taxon>Nocardiopsidaceae</taxon>
        <taxon>Actinorugispora</taxon>
    </lineage>
</organism>
<feature type="chain" id="PRO_5038663746" description="peptidylprolyl isomerase" evidence="8">
    <location>
        <begin position="25"/>
        <end position="360"/>
    </location>
</feature>
<proteinExistence type="inferred from homology"/>
<dbReference type="PANTHER" id="PTHR43811">
    <property type="entry name" value="FKBP-TYPE PEPTIDYL-PROLYL CIS-TRANS ISOMERASE FKPA"/>
    <property type="match status" value="1"/>
</dbReference>
<evidence type="ECO:0000256" key="5">
    <source>
        <dbReference type="ARBA" id="ARBA00023235"/>
    </source>
</evidence>
<protein>
    <recommendedName>
        <fullName evidence="3 6">peptidylprolyl isomerase</fullName>
        <ecNumber evidence="3 6">5.2.1.8</ecNumber>
    </recommendedName>
</protein>
<keyword evidence="4 6" id="KW-0697">Rotamase</keyword>
<gene>
    <name evidence="10" type="ORF">EV190_12918</name>
</gene>
<feature type="region of interest" description="Disordered" evidence="7">
    <location>
        <begin position="332"/>
        <end position="360"/>
    </location>
</feature>
<dbReference type="Proteomes" id="UP000295281">
    <property type="component" value="Unassembled WGS sequence"/>
</dbReference>
<dbReference type="EMBL" id="SNYN01000029">
    <property type="protein sequence ID" value="TDQ45735.1"/>
    <property type="molecule type" value="Genomic_DNA"/>
</dbReference>
<keyword evidence="8" id="KW-0732">Signal</keyword>
<comment type="catalytic activity">
    <reaction evidence="1 6">
        <text>[protein]-peptidylproline (omega=180) = [protein]-peptidylproline (omega=0)</text>
        <dbReference type="Rhea" id="RHEA:16237"/>
        <dbReference type="Rhea" id="RHEA-COMP:10747"/>
        <dbReference type="Rhea" id="RHEA-COMP:10748"/>
        <dbReference type="ChEBI" id="CHEBI:83833"/>
        <dbReference type="ChEBI" id="CHEBI:83834"/>
        <dbReference type="EC" id="5.2.1.8"/>
    </reaction>
</comment>
<feature type="domain" description="PPIase FKBP-type" evidence="9">
    <location>
        <begin position="239"/>
        <end position="330"/>
    </location>
</feature>
<evidence type="ECO:0000256" key="8">
    <source>
        <dbReference type="SAM" id="SignalP"/>
    </source>
</evidence>
<dbReference type="AlphaFoldDB" id="A0A4R6UKU0"/>
<evidence type="ECO:0000313" key="11">
    <source>
        <dbReference type="Proteomes" id="UP000295281"/>
    </source>
</evidence>
<feature type="signal peptide" evidence="8">
    <location>
        <begin position="1"/>
        <end position="24"/>
    </location>
</feature>
<dbReference type="PROSITE" id="PS50059">
    <property type="entry name" value="FKBP_PPIASE"/>
    <property type="match status" value="1"/>
</dbReference>
<sequence length="360" mass="38268">MRRRAATALAVPFCALLLGVSGCGVIPEDWKTPAFMQSDEDYDSRLPTITGDVGEDPEVAFPDIAPPDEQLTGTVKEGEEDGALIRGDDMVLVHTVDYQWTARGETEFTRSTYETGAPVLLQMDQMTEELSQAIVDETVGSRLAFLFPPMTEEERQQAESMGQEAPEGASLTIVDVVDRYGKGDVVPGEQSTDGGDGLPTAPDPGRAIPEITIPEDTDPPKDLEIVPLIEGDGPEVAEGQQVVTQYTGVRWDDGEVFDSTWNAGKDGTPFSFQVGVGGVIEGWDEGLVGQKVGSRVMLVIPEDMAYGEDAADSGAPAGTLVFVVDLLGAFDSAPAEEAPEEEAPEEEAAPEGGDAEATEE</sequence>
<evidence type="ECO:0000256" key="4">
    <source>
        <dbReference type="ARBA" id="ARBA00023110"/>
    </source>
</evidence>
<keyword evidence="11" id="KW-1185">Reference proteome</keyword>
<evidence type="ECO:0000256" key="6">
    <source>
        <dbReference type="PROSITE-ProRule" id="PRU00277"/>
    </source>
</evidence>
<evidence type="ECO:0000256" key="2">
    <source>
        <dbReference type="ARBA" id="ARBA00006577"/>
    </source>
</evidence>
<dbReference type="PANTHER" id="PTHR43811:SF19">
    <property type="entry name" value="39 KDA FK506-BINDING NUCLEAR PROTEIN"/>
    <property type="match status" value="1"/>
</dbReference>
<feature type="compositionally biased region" description="Acidic residues" evidence="7">
    <location>
        <begin position="337"/>
        <end position="360"/>
    </location>
</feature>
<comment type="caution">
    <text evidence="10">The sequence shown here is derived from an EMBL/GenBank/DDBJ whole genome shotgun (WGS) entry which is preliminary data.</text>
</comment>
<evidence type="ECO:0000313" key="10">
    <source>
        <dbReference type="EMBL" id="TDQ45735.1"/>
    </source>
</evidence>
<feature type="region of interest" description="Disordered" evidence="7">
    <location>
        <begin position="185"/>
        <end position="205"/>
    </location>
</feature>
<evidence type="ECO:0000256" key="3">
    <source>
        <dbReference type="ARBA" id="ARBA00013194"/>
    </source>
</evidence>
<dbReference type="SUPFAM" id="SSF54534">
    <property type="entry name" value="FKBP-like"/>
    <property type="match status" value="1"/>
</dbReference>
<dbReference type="Gene3D" id="3.10.50.40">
    <property type="match status" value="1"/>
</dbReference>
<comment type="similarity">
    <text evidence="2">Belongs to the FKBP-type PPIase family.</text>
</comment>
<dbReference type="InterPro" id="IPR001179">
    <property type="entry name" value="PPIase_FKBP_dom"/>
</dbReference>
<evidence type="ECO:0000256" key="7">
    <source>
        <dbReference type="SAM" id="MobiDB-lite"/>
    </source>
</evidence>
<dbReference type="InterPro" id="IPR046357">
    <property type="entry name" value="PPIase_dom_sf"/>
</dbReference>
<reference evidence="10 11" key="1">
    <citation type="submission" date="2019-03" db="EMBL/GenBank/DDBJ databases">
        <title>Genomic Encyclopedia of Type Strains, Phase IV (KMG-IV): sequencing the most valuable type-strain genomes for metagenomic binning, comparative biology and taxonomic classification.</title>
        <authorList>
            <person name="Goeker M."/>
        </authorList>
    </citation>
    <scope>NUCLEOTIDE SEQUENCE [LARGE SCALE GENOMIC DNA]</scope>
    <source>
        <strain evidence="10 11">DSM 46770</strain>
    </source>
</reference>
<dbReference type="Pfam" id="PF00254">
    <property type="entry name" value="FKBP_C"/>
    <property type="match status" value="1"/>
</dbReference>
<accession>A0A4R6UKU0</accession>
<dbReference type="EC" id="5.2.1.8" evidence="3 6"/>